<dbReference type="RefSeq" id="WP_099836956.1">
    <property type="nucleotide sequence ID" value="NZ_PEKN01000002.1"/>
</dbReference>
<dbReference type="Proteomes" id="UP000230046">
    <property type="component" value="Unassembled WGS sequence"/>
</dbReference>
<sequence length="249" mass="29272">MENSKEPWELRSDDTRIEDKLPTFIIFTEDKVSERVYFKSFETDKVKVNAIGNQKSKIANVINAITHCQQNALFDKSDNVAETGLQVWCVFDRDYDSDSNETAQNDTSFDESLRTAEGHNIKVAWSNDCFELWILLHYEDINHTEQLLRDKYYERLTKIMEADAELRKNFSKAIDTGHYNYKECFKRESNFKNHILPILQDKTRRTAAIERAKALENHHKKDNVKPHEMCPCTMVHHLVEELLQCQQIP</sequence>
<organism evidence="1 2">
    <name type="scientific">Prevotella intermedia</name>
    <dbReference type="NCBI Taxonomy" id="28131"/>
    <lineage>
        <taxon>Bacteria</taxon>
        <taxon>Pseudomonadati</taxon>
        <taxon>Bacteroidota</taxon>
        <taxon>Bacteroidia</taxon>
        <taxon>Bacteroidales</taxon>
        <taxon>Prevotellaceae</taxon>
        <taxon>Prevotella</taxon>
    </lineage>
</organism>
<accession>A0A2G8I849</accession>
<name>A0A2G8I849_PREIN</name>
<evidence type="ECO:0000313" key="1">
    <source>
        <dbReference type="EMBL" id="PIK19660.1"/>
    </source>
</evidence>
<proteinExistence type="predicted"/>
<evidence type="ECO:0000313" key="2">
    <source>
        <dbReference type="Proteomes" id="UP000230046"/>
    </source>
</evidence>
<dbReference type="Pfam" id="PF13707">
    <property type="entry name" value="RloB"/>
    <property type="match status" value="1"/>
</dbReference>
<dbReference type="AlphaFoldDB" id="A0A2G8I849"/>
<gene>
    <name evidence="1" type="ORF">CTI18_12335</name>
</gene>
<comment type="caution">
    <text evidence="1">The sequence shown here is derived from an EMBL/GenBank/DDBJ whole genome shotgun (WGS) entry which is preliminary data.</text>
</comment>
<reference evidence="1 2" key="1">
    <citation type="submission" date="2017-11" db="EMBL/GenBank/DDBJ databases">
        <title>Genome sequencing of Prevotella intermedia KCOM 1653.</title>
        <authorList>
            <person name="Kook J.-K."/>
            <person name="Park S.-N."/>
            <person name="Lim Y.K."/>
        </authorList>
    </citation>
    <scope>NUCLEOTIDE SEQUENCE [LARGE SCALE GENOMIC DNA]</scope>
    <source>
        <strain evidence="1 2">KCOM 1653</strain>
    </source>
</reference>
<protein>
    <submittedName>
        <fullName evidence="1">Abortive phage resistance protein</fullName>
    </submittedName>
</protein>
<dbReference type="EMBL" id="PEKN01000002">
    <property type="protein sequence ID" value="PIK19660.1"/>
    <property type="molecule type" value="Genomic_DNA"/>
</dbReference>
<dbReference type="InterPro" id="IPR025591">
    <property type="entry name" value="RloB"/>
</dbReference>